<keyword evidence="2" id="KW-1185">Reference proteome</keyword>
<evidence type="ECO:0000313" key="1">
    <source>
        <dbReference type="EMBL" id="MCW3796909.1"/>
    </source>
</evidence>
<name>A0ABT3JDB9_9SPHN</name>
<comment type="caution">
    <text evidence="1">The sequence shown here is derived from an EMBL/GenBank/DDBJ whole genome shotgun (WGS) entry which is preliminary data.</text>
</comment>
<evidence type="ECO:0000313" key="2">
    <source>
        <dbReference type="Proteomes" id="UP001526246"/>
    </source>
</evidence>
<dbReference type="RefSeq" id="WP_264880913.1">
    <property type="nucleotide sequence ID" value="NZ_JAPDOB010000001.1"/>
</dbReference>
<gene>
    <name evidence="1" type="ORF">OMW55_03700</name>
</gene>
<organism evidence="1 2">
    <name type="scientific">Sphingomonas arvum</name>
    <dbReference type="NCBI Taxonomy" id="2992113"/>
    <lineage>
        <taxon>Bacteria</taxon>
        <taxon>Pseudomonadati</taxon>
        <taxon>Pseudomonadota</taxon>
        <taxon>Alphaproteobacteria</taxon>
        <taxon>Sphingomonadales</taxon>
        <taxon>Sphingomonadaceae</taxon>
        <taxon>Sphingomonas</taxon>
    </lineage>
</organism>
<protein>
    <submittedName>
        <fullName evidence="1">Uncharacterized protein</fullName>
    </submittedName>
</protein>
<proteinExistence type="predicted"/>
<dbReference type="Proteomes" id="UP001526246">
    <property type="component" value="Unassembled WGS sequence"/>
</dbReference>
<dbReference type="EMBL" id="JAPDOB010000001">
    <property type="protein sequence ID" value="MCW3796909.1"/>
    <property type="molecule type" value="Genomic_DNA"/>
</dbReference>
<reference evidence="1 2" key="1">
    <citation type="submission" date="2022-10" db="EMBL/GenBank/DDBJ databases">
        <title>Sphingomonas sp.</title>
        <authorList>
            <person name="Jin C."/>
        </authorList>
    </citation>
    <scope>NUCLEOTIDE SEQUENCE [LARGE SCALE GENOMIC DNA]</scope>
    <source>
        <strain evidence="1 2">BN140010</strain>
    </source>
</reference>
<accession>A0ABT3JDB9</accession>
<sequence length="60" mass="7159">MNDDPLDHMRQRIERCRWLATYVNDERTTRALLQMAEEGEADLLRLVAERERTQGKLSTR</sequence>